<dbReference type="RefSeq" id="WP_175106443.1">
    <property type="nucleotide sequence ID" value="NZ_CADIKM010000021.1"/>
</dbReference>
<dbReference type="AlphaFoldDB" id="A0A6S7BD79"/>
<reference evidence="1 2" key="1">
    <citation type="submission" date="2020-04" db="EMBL/GenBank/DDBJ databases">
        <authorList>
            <person name="De Canck E."/>
        </authorList>
    </citation>
    <scope>NUCLEOTIDE SEQUENCE [LARGE SCALE GENOMIC DNA]</scope>
    <source>
        <strain evidence="1 2">LMG 28138</strain>
    </source>
</reference>
<dbReference type="NCBIfam" id="TIGR01725">
    <property type="entry name" value="phge_HK97_gp10"/>
    <property type="match status" value="1"/>
</dbReference>
<sequence length="134" mass="14671">MAKRNSFSVENPEALTDVLRNAAVATSESALRQGALAGARIFYDEILMRAWPHFRTGNLQESLLIVYVPEDSVTGALATYSVTFNQKAWYARLLEYGTSKMAAKPFIRPAFEAKKGQAAIAVINQIQEVVSSGS</sequence>
<dbReference type="Proteomes" id="UP000494115">
    <property type="component" value="Unassembled WGS sequence"/>
</dbReference>
<gene>
    <name evidence="1" type="ORF">LMG28138_03890</name>
</gene>
<organism evidence="1 2">
    <name type="scientific">Pararobbsia alpina</name>
    <dbReference type="NCBI Taxonomy" id="621374"/>
    <lineage>
        <taxon>Bacteria</taxon>
        <taxon>Pseudomonadati</taxon>
        <taxon>Pseudomonadota</taxon>
        <taxon>Betaproteobacteria</taxon>
        <taxon>Burkholderiales</taxon>
        <taxon>Burkholderiaceae</taxon>
        <taxon>Pararobbsia</taxon>
    </lineage>
</organism>
<proteinExistence type="predicted"/>
<evidence type="ECO:0000313" key="1">
    <source>
        <dbReference type="EMBL" id="CAB3795488.1"/>
    </source>
</evidence>
<dbReference type="EMBL" id="CADIKM010000021">
    <property type="protein sequence ID" value="CAB3795488.1"/>
    <property type="molecule type" value="Genomic_DNA"/>
</dbReference>
<protein>
    <recommendedName>
        <fullName evidence="3">HK97 gp10 family phage protein</fullName>
    </recommendedName>
</protein>
<accession>A0A6S7BD79</accession>
<evidence type="ECO:0008006" key="3">
    <source>
        <dbReference type="Google" id="ProtNLM"/>
    </source>
</evidence>
<keyword evidence="2" id="KW-1185">Reference proteome</keyword>
<evidence type="ECO:0000313" key="2">
    <source>
        <dbReference type="Proteomes" id="UP000494115"/>
    </source>
</evidence>
<name>A0A6S7BD79_9BURK</name>
<dbReference type="InterPro" id="IPR010064">
    <property type="entry name" value="HK97-gp10_tail"/>
</dbReference>